<comment type="caution">
    <text evidence="3">The sequence shown here is derived from an EMBL/GenBank/DDBJ whole genome shotgun (WGS) entry which is preliminary data.</text>
</comment>
<dbReference type="InterPro" id="IPR052800">
    <property type="entry name" value="DNA_Repair_Helicase_ZGRF1"/>
</dbReference>
<organism evidence="3 4">
    <name type="scientific">Cephalotus follicularis</name>
    <name type="common">Albany pitcher plant</name>
    <dbReference type="NCBI Taxonomy" id="3775"/>
    <lineage>
        <taxon>Eukaryota</taxon>
        <taxon>Viridiplantae</taxon>
        <taxon>Streptophyta</taxon>
        <taxon>Embryophyta</taxon>
        <taxon>Tracheophyta</taxon>
        <taxon>Spermatophyta</taxon>
        <taxon>Magnoliopsida</taxon>
        <taxon>eudicotyledons</taxon>
        <taxon>Gunneridae</taxon>
        <taxon>Pentapetalae</taxon>
        <taxon>rosids</taxon>
        <taxon>fabids</taxon>
        <taxon>Oxalidales</taxon>
        <taxon>Cephalotaceae</taxon>
        <taxon>Cephalotus</taxon>
    </lineage>
</organism>
<dbReference type="Proteomes" id="UP000187406">
    <property type="component" value="Unassembled WGS sequence"/>
</dbReference>
<dbReference type="EMBL" id="BDDD01000652">
    <property type="protein sequence ID" value="GAV68678.1"/>
    <property type="molecule type" value="Genomic_DNA"/>
</dbReference>
<proteinExistence type="predicted"/>
<dbReference type="PANTHER" id="PTHR28535:SF1">
    <property type="entry name" value="PROTEIN ZGRF1"/>
    <property type="match status" value="1"/>
</dbReference>
<dbReference type="Pfam" id="PF10382">
    <property type="entry name" value="ZGRF1-like_N"/>
    <property type="match status" value="3"/>
</dbReference>
<feature type="domain" description="5'-3' DNA helicase ZGRF1-like N-terminal" evidence="2">
    <location>
        <begin position="62"/>
        <end position="137"/>
    </location>
</feature>
<dbReference type="GO" id="GO:0006302">
    <property type="term" value="P:double-strand break repair"/>
    <property type="evidence" value="ECO:0007669"/>
    <property type="project" value="TreeGrafter"/>
</dbReference>
<dbReference type="InParanoid" id="A0A1Q3BL77"/>
<feature type="region of interest" description="Disordered" evidence="1">
    <location>
        <begin position="473"/>
        <end position="518"/>
    </location>
</feature>
<dbReference type="GO" id="GO:0035861">
    <property type="term" value="C:site of double-strand break"/>
    <property type="evidence" value="ECO:0007669"/>
    <property type="project" value="TreeGrafter"/>
</dbReference>
<dbReference type="AlphaFoldDB" id="A0A1Q3BL77"/>
<keyword evidence="4" id="KW-1185">Reference proteome</keyword>
<sequence>MKSLKKPGVMLSDGKTNVGRNKAWRYNLSPSRKIIKEFKKNELHKYRAPPSSPDTAKTSSTEWQVLYTTQMTQKTKKYHDGYIRLRICGSSGRQVMLFDESRKLLDSRFLKKNEEIRSGESLVFDAHLVEIGDSEGAHNPAVDLSAQGNKCINLSKTDIIHGQQNCLGRNRSVRKEFVMNGVYTNRAQHSSPEKSNITEWQVMYSTQVTQKAKKYHDGHLRLAICGSMGRQVMLYDQSWEQLSSRFLKNNEVIRPGEVITFDGYLVDIGEPGVDHQSVADENFQGNNSNIVERSGIMHRPQICPKSDKSVLKEWHALYTGQITQKAKKYQSGILRLESCGSYRMQVTLLTEDKITLTSKFLDLSEDVKEGNTYTLPKYLVEVGEQCLNSEGILQSNICPGKDGDPSLDEITLSKTTPTNELSCGGKPQNNVCEGKYAYSHFSKDDEIKLGKTVFANKPVRDAHQILSILQKPMDKDSAAARNKSMMKPASSTTEFQVSDASHGSDDHEDESPTFDLGF</sequence>
<gene>
    <name evidence="3" type="ORF">CFOL_v3_12181</name>
</gene>
<protein>
    <submittedName>
        <fullName evidence="3">DUF2439 domain-containing protein</fullName>
    </submittedName>
</protein>
<dbReference type="STRING" id="3775.A0A1Q3BL77"/>
<reference evidence="4" key="1">
    <citation type="submission" date="2016-04" db="EMBL/GenBank/DDBJ databases">
        <title>Cephalotus genome sequencing.</title>
        <authorList>
            <person name="Fukushima K."/>
            <person name="Hasebe M."/>
            <person name="Fang X."/>
        </authorList>
    </citation>
    <scope>NUCLEOTIDE SEQUENCE [LARGE SCALE GENOMIC DNA]</scope>
    <source>
        <strain evidence="4">cv. St1</strain>
    </source>
</reference>
<dbReference type="OrthoDB" id="6513042at2759"/>
<feature type="domain" description="5'-3' DNA helicase ZGRF1-like N-terminal" evidence="2">
    <location>
        <begin position="312"/>
        <end position="385"/>
    </location>
</feature>
<feature type="compositionally biased region" description="Polar residues" evidence="1">
    <location>
        <begin position="489"/>
        <end position="501"/>
    </location>
</feature>
<name>A0A1Q3BL77_CEPFO</name>
<accession>A0A1Q3BL77</accession>
<dbReference type="GO" id="GO:0005634">
    <property type="term" value="C:nucleus"/>
    <property type="evidence" value="ECO:0007669"/>
    <property type="project" value="TreeGrafter"/>
</dbReference>
<evidence type="ECO:0000313" key="3">
    <source>
        <dbReference type="EMBL" id="GAV68678.1"/>
    </source>
</evidence>
<dbReference type="InterPro" id="IPR018838">
    <property type="entry name" value="ZGRF1-like_N"/>
</dbReference>
<evidence type="ECO:0000259" key="2">
    <source>
        <dbReference type="Pfam" id="PF10382"/>
    </source>
</evidence>
<dbReference type="FunCoup" id="A0A1Q3BL77">
    <property type="interactions" value="2"/>
</dbReference>
<evidence type="ECO:0000256" key="1">
    <source>
        <dbReference type="SAM" id="MobiDB-lite"/>
    </source>
</evidence>
<evidence type="ECO:0000313" key="4">
    <source>
        <dbReference type="Proteomes" id="UP000187406"/>
    </source>
</evidence>
<dbReference type="PANTHER" id="PTHR28535">
    <property type="entry name" value="ZINC FINGER GRF-TYPE CONTAINING 1"/>
    <property type="match status" value="1"/>
</dbReference>
<feature type="domain" description="5'-3' DNA helicase ZGRF1-like N-terminal" evidence="2">
    <location>
        <begin position="197"/>
        <end position="270"/>
    </location>
</feature>